<proteinExistence type="predicted"/>
<evidence type="ECO:0000259" key="2">
    <source>
        <dbReference type="PROSITE" id="PS51038"/>
    </source>
</evidence>
<evidence type="ECO:0000313" key="3">
    <source>
        <dbReference type="EMBL" id="RHN41251.1"/>
    </source>
</evidence>
<accession>A0A396GM29</accession>
<protein>
    <submittedName>
        <fullName evidence="3">Putative DNA (Cytosine-5-)-methyltransferase</fullName>
        <ecNumber evidence="3">2.1.1.37</ecNumber>
    </submittedName>
</protein>
<dbReference type="EMBL" id="PSQE01000008">
    <property type="protein sequence ID" value="RHN41251.1"/>
    <property type="molecule type" value="Genomic_DNA"/>
</dbReference>
<dbReference type="GO" id="GO:0003886">
    <property type="term" value="F:DNA (cytosine-5-)-methyltransferase activity"/>
    <property type="evidence" value="ECO:0007669"/>
    <property type="project" value="UniProtKB-EC"/>
</dbReference>
<keyword evidence="3" id="KW-0808">Transferase</keyword>
<dbReference type="SMART" id="SM00439">
    <property type="entry name" value="BAH"/>
    <property type="match status" value="1"/>
</dbReference>
<name>A0A396GM29_MEDTR</name>
<dbReference type="PANTHER" id="PTHR10629">
    <property type="entry name" value="CYTOSINE-SPECIFIC METHYLTRANSFERASE"/>
    <property type="match status" value="1"/>
</dbReference>
<gene>
    <name evidence="3" type="ORF">MtrunA17_Chr8g0364091</name>
</gene>
<dbReference type="InterPro" id="IPR050390">
    <property type="entry name" value="C5-Methyltransferase"/>
</dbReference>
<dbReference type="AlphaFoldDB" id="A0A396GM29"/>
<feature type="signal peptide" evidence="1">
    <location>
        <begin position="1"/>
        <end position="31"/>
    </location>
</feature>
<dbReference type="Gramene" id="rna47553">
    <property type="protein sequence ID" value="RHN41251.1"/>
    <property type="gene ID" value="gene47553"/>
</dbReference>
<comment type="caution">
    <text evidence="3">The sequence shown here is derived from an EMBL/GenBank/DDBJ whole genome shotgun (WGS) entry which is preliminary data.</text>
</comment>
<dbReference type="Gene3D" id="3.40.50.150">
    <property type="entry name" value="Vaccinia Virus protein VP39"/>
    <property type="match status" value="1"/>
</dbReference>
<dbReference type="Gene3D" id="2.30.30.490">
    <property type="match status" value="1"/>
</dbReference>
<dbReference type="GO" id="GO:0003682">
    <property type="term" value="F:chromatin binding"/>
    <property type="evidence" value="ECO:0007669"/>
    <property type="project" value="InterPro"/>
</dbReference>
<dbReference type="InterPro" id="IPR001025">
    <property type="entry name" value="BAH_dom"/>
</dbReference>
<dbReference type="PROSITE" id="PS51038">
    <property type="entry name" value="BAH"/>
    <property type="match status" value="1"/>
</dbReference>
<evidence type="ECO:0000313" key="4">
    <source>
        <dbReference type="Proteomes" id="UP000265566"/>
    </source>
</evidence>
<dbReference type="EC" id="2.1.1.37" evidence="3"/>
<dbReference type="InterPro" id="IPR043151">
    <property type="entry name" value="BAH_sf"/>
</dbReference>
<organism evidence="3 4">
    <name type="scientific">Medicago truncatula</name>
    <name type="common">Barrel medic</name>
    <name type="synonym">Medicago tribuloides</name>
    <dbReference type="NCBI Taxonomy" id="3880"/>
    <lineage>
        <taxon>Eukaryota</taxon>
        <taxon>Viridiplantae</taxon>
        <taxon>Streptophyta</taxon>
        <taxon>Embryophyta</taxon>
        <taxon>Tracheophyta</taxon>
        <taxon>Spermatophyta</taxon>
        <taxon>Magnoliopsida</taxon>
        <taxon>eudicotyledons</taxon>
        <taxon>Gunneridae</taxon>
        <taxon>Pentapetalae</taxon>
        <taxon>rosids</taxon>
        <taxon>fabids</taxon>
        <taxon>Fabales</taxon>
        <taxon>Fabaceae</taxon>
        <taxon>Papilionoideae</taxon>
        <taxon>50 kb inversion clade</taxon>
        <taxon>NPAAA clade</taxon>
        <taxon>Hologalegina</taxon>
        <taxon>IRL clade</taxon>
        <taxon>Trifolieae</taxon>
        <taxon>Medicago</taxon>
    </lineage>
</organism>
<dbReference type="InterPro" id="IPR029063">
    <property type="entry name" value="SAM-dependent_MTases_sf"/>
</dbReference>
<feature type="domain" description="BAH" evidence="2">
    <location>
        <begin position="12"/>
        <end position="129"/>
    </location>
</feature>
<sequence length="245" mass="27868">MMLMVHYQAGFFCVCLVSLSWSAEKVRKAEGIIFVKLEMFESVDGELFFRAQWYYRAKDTVSHKDHGQLIDPKRVFYSEVQDDNPLDCLVGKLNIARLELNVDFDAKKESIPPCDYYYTFINHTYFSILHLFFKFSSLLISLQICNSENKDIPSETSSIVSSDIEVNGISELNTNIANTKPELKLLDLYSGCGAMSTGLCQGGILSGSKMVTMSFIYLLAFENNHLNTICFRPCFDMILFVVILT</sequence>
<dbReference type="GO" id="GO:0032259">
    <property type="term" value="P:methylation"/>
    <property type="evidence" value="ECO:0007669"/>
    <property type="project" value="UniProtKB-KW"/>
</dbReference>
<dbReference type="Proteomes" id="UP000265566">
    <property type="component" value="Chromosome 8"/>
</dbReference>
<keyword evidence="1" id="KW-0732">Signal</keyword>
<dbReference type="PANTHER" id="PTHR10629:SF50">
    <property type="entry name" value="DNA (CYTOSINE-5)-METHYLTRANSFERASE CMT3"/>
    <property type="match status" value="1"/>
</dbReference>
<evidence type="ECO:0000256" key="1">
    <source>
        <dbReference type="SAM" id="SignalP"/>
    </source>
</evidence>
<reference evidence="4" key="1">
    <citation type="journal article" date="2018" name="Nat. Plants">
        <title>Whole-genome landscape of Medicago truncatula symbiotic genes.</title>
        <authorList>
            <person name="Pecrix Y."/>
            <person name="Staton S.E."/>
            <person name="Sallet E."/>
            <person name="Lelandais-Briere C."/>
            <person name="Moreau S."/>
            <person name="Carrere S."/>
            <person name="Blein T."/>
            <person name="Jardinaud M.F."/>
            <person name="Latrasse D."/>
            <person name="Zouine M."/>
            <person name="Zahm M."/>
            <person name="Kreplak J."/>
            <person name="Mayjonade B."/>
            <person name="Satge C."/>
            <person name="Perez M."/>
            <person name="Cauet S."/>
            <person name="Marande W."/>
            <person name="Chantry-Darmon C."/>
            <person name="Lopez-Roques C."/>
            <person name="Bouchez O."/>
            <person name="Berard A."/>
            <person name="Debelle F."/>
            <person name="Munos S."/>
            <person name="Bendahmane A."/>
            <person name="Berges H."/>
            <person name="Niebel A."/>
            <person name="Buitink J."/>
            <person name="Frugier F."/>
            <person name="Benhamed M."/>
            <person name="Crespi M."/>
            <person name="Gouzy J."/>
            <person name="Gamas P."/>
        </authorList>
    </citation>
    <scope>NUCLEOTIDE SEQUENCE [LARGE SCALE GENOMIC DNA]</scope>
    <source>
        <strain evidence="4">cv. Jemalong A17</strain>
    </source>
</reference>
<dbReference type="Pfam" id="PF01426">
    <property type="entry name" value="BAH"/>
    <property type="match status" value="1"/>
</dbReference>
<keyword evidence="3" id="KW-0489">Methyltransferase</keyword>
<feature type="chain" id="PRO_5017197667" evidence="1">
    <location>
        <begin position="32"/>
        <end position="245"/>
    </location>
</feature>